<evidence type="ECO:0000259" key="11">
    <source>
        <dbReference type="PROSITE" id="PS51278"/>
    </source>
</evidence>
<dbReference type="PANTHER" id="PTHR43284">
    <property type="entry name" value="ASPARAGINE SYNTHETASE (GLUTAMINE-HYDROLYZING)"/>
    <property type="match status" value="1"/>
</dbReference>
<dbReference type="SUPFAM" id="SSF56235">
    <property type="entry name" value="N-terminal nucleophile aminohydrolases (Ntn hydrolases)"/>
    <property type="match status" value="1"/>
</dbReference>
<dbReference type="AlphaFoldDB" id="A0A1F6CFZ5"/>
<feature type="domain" description="Glutamine amidotransferase type-2" evidence="11">
    <location>
        <begin position="2"/>
        <end position="211"/>
    </location>
</feature>
<keyword evidence="4 9" id="KW-0547">Nucleotide-binding</keyword>
<feature type="active site" description="For GATase activity" evidence="8">
    <location>
        <position position="2"/>
    </location>
</feature>
<dbReference type="InterPro" id="IPR017932">
    <property type="entry name" value="GATase_2_dom"/>
</dbReference>
<dbReference type="InterPro" id="IPR029055">
    <property type="entry name" value="Ntn_hydrolases_N"/>
</dbReference>
<evidence type="ECO:0000256" key="6">
    <source>
        <dbReference type="ARBA" id="ARBA00022962"/>
    </source>
</evidence>
<dbReference type="CDD" id="cd01991">
    <property type="entry name" value="Asn_synthase_B_C"/>
    <property type="match status" value="1"/>
</dbReference>
<dbReference type="EMBL" id="MFKF01000254">
    <property type="protein sequence ID" value="OGG48156.1"/>
    <property type="molecule type" value="Genomic_DNA"/>
</dbReference>
<dbReference type="CDD" id="cd00712">
    <property type="entry name" value="AsnB"/>
    <property type="match status" value="1"/>
</dbReference>
<feature type="binding site" evidence="9">
    <location>
        <position position="262"/>
    </location>
    <ligand>
        <name>ATP</name>
        <dbReference type="ChEBI" id="CHEBI:30616"/>
    </ligand>
</feature>
<keyword evidence="8" id="KW-0061">Asparagine biosynthesis</keyword>
<keyword evidence="8" id="KW-0028">Amino-acid biosynthesis</keyword>
<dbReference type="Pfam" id="PF00733">
    <property type="entry name" value="Asn_synthase"/>
    <property type="match status" value="1"/>
</dbReference>
<comment type="pathway">
    <text evidence="1">Amino-acid biosynthesis; L-asparagine biosynthesis; L-asparagine from L-aspartate (L-Gln route): step 1/1.</text>
</comment>
<dbReference type="GO" id="GO:0005829">
    <property type="term" value="C:cytosol"/>
    <property type="evidence" value="ECO:0007669"/>
    <property type="project" value="TreeGrafter"/>
</dbReference>
<evidence type="ECO:0000313" key="13">
    <source>
        <dbReference type="Proteomes" id="UP000178606"/>
    </source>
</evidence>
<dbReference type="GO" id="GO:0005524">
    <property type="term" value="F:ATP binding"/>
    <property type="evidence" value="ECO:0007669"/>
    <property type="project" value="UniProtKB-KW"/>
</dbReference>
<dbReference type="PROSITE" id="PS51278">
    <property type="entry name" value="GATASE_TYPE_2"/>
    <property type="match status" value="1"/>
</dbReference>
<evidence type="ECO:0000256" key="10">
    <source>
        <dbReference type="PIRSR" id="PIRSR001589-3"/>
    </source>
</evidence>
<evidence type="ECO:0000256" key="4">
    <source>
        <dbReference type="ARBA" id="ARBA00022741"/>
    </source>
</evidence>
<dbReference type="Gene3D" id="3.60.20.10">
    <property type="entry name" value="Glutamine Phosphoribosylpyrophosphate, subunit 1, domain 1"/>
    <property type="match status" value="1"/>
</dbReference>
<proteinExistence type="inferred from homology"/>
<dbReference type="InterPro" id="IPR014729">
    <property type="entry name" value="Rossmann-like_a/b/a_fold"/>
</dbReference>
<organism evidence="12 13">
    <name type="scientific">Handelsmanbacteria sp. (strain RIFCSPLOWO2_12_FULL_64_10)</name>
    <dbReference type="NCBI Taxonomy" id="1817868"/>
    <lineage>
        <taxon>Bacteria</taxon>
        <taxon>Candidatus Handelsmaniibacteriota</taxon>
    </lineage>
</organism>
<evidence type="ECO:0000256" key="1">
    <source>
        <dbReference type="ARBA" id="ARBA00005187"/>
    </source>
</evidence>
<gene>
    <name evidence="12" type="ORF">A3F84_23045</name>
</gene>
<dbReference type="SUPFAM" id="SSF52402">
    <property type="entry name" value="Adenine nucleotide alpha hydrolases-like"/>
    <property type="match status" value="1"/>
</dbReference>
<comment type="caution">
    <text evidence="12">The sequence shown here is derived from an EMBL/GenBank/DDBJ whole genome shotgun (WGS) entry which is preliminary data.</text>
</comment>
<dbReference type="InterPro" id="IPR033738">
    <property type="entry name" value="AsnB_N"/>
</dbReference>
<protein>
    <recommendedName>
        <fullName evidence="3">asparagine synthase (glutamine-hydrolyzing)</fullName>
        <ecNumber evidence="3">6.3.5.4</ecNumber>
    </recommendedName>
</protein>
<dbReference type="EC" id="6.3.5.4" evidence="3"/>
<dbReference type="Gene3D" id="3.40.50.620">
    <property type="entry name" value="HUPs"/>
    <property type="match status" value="1"/>
</dbReference>
<feature type="site" description="Important for beta-aspartyl-AMP intermediate formation" evidence="10">
    <location>
        <position position="365"/>
    </location>
</feature>
<feature type="binding site" evidence="9">
    <location>
        <begin position="363"/>
        <end position="364"/>
    </location>
    <ligand>
        <name>ATP</name>
        <dbReference type="ChEBI" id="CHEBI:30616"/>
    </ligand>
</feature>
<reference evidence="12 13" key="1">
    <citation type="journal article" date="2016" name="Nat. Commun.">
        <title>Thousands of microbial genomes shed light on interconnected biogeochemical processes in an aquifer system.</title>
        <authorList>
            <person name="Anantharaman K."/>
            <person name="Brown C.T."/>
            <person name="Hug L.A."/>
            <person name="Sharon I."/>
            <person name="Castelle C.J."/>
            <person name="Probst A.J."/>
            <person name="Thomas B.C."/>
            <person name="Singh A."/>
            <person name="Wilkins M.J."/>
            <person name="Karaoz U."/>
            <person name="Brodie E.L."/>
            <person name="Williams K.H."/>
            <person name="Hubbard S.S."/>
            <person name="Banfield J.F."/>
        </authorList>
    </citation>
    <scope>NUCLEOTIDE SEQUENCE [LARGE SCALE GENOMIC DNA]</scope>
    <source>
        <strain evidence="13">RIFCSPLOWO2_12_FULL_64_10</strain>
    </source>
</reference>
<dbReference type="Proteomes" id="UP000178606">
    <property type="component" value="Unassembled WGS sequence"/>
</dbReference>
<evidence type="ECO:0000256" key="5">
    <source>
        <dbReference type="ARBA" id="ARBA00022840"/>
    </source>
</evidence>
<comment type="similarity">
    <text evidence="2">Belongs to the asparagine synthetase family.</text>
</comment>
<dbReference type="GO" id="GO:0004066">
    <property type="term" value="F:asparagine synthase (glutamine-hydrolyzing) activity"/>
    <property type="evidence" value="ECO:0007669"/>
    <property type="project" value="UniProtKB-EC"/>
</dbReference>
<evidence type="ECO:0000313" key="12">
    <source>
        <dbReference type="EMBL" id="OGG48156.1"/>
    </source>
</evidence>
<accession>A0A1F6CFZ5</accession>
<comment type="catalytic activity">
    <reaction evidence="7">
        <text>L-aspartate + L-glutamine + ATP + H2O = L-asparagine + L-glutamate + AMP + diphosphate + H(+)</text>
        <dbReference type="Rhea" id="RHEA:12228"/>
        <dbReference type="ChEBI" id="CHEBI:15377"/>
        <dbReference type="ChEBI" id="CHEBI:15378"/>
        <dbReference type="ChEBI" id="CHEBI:29985"/>
        <dbReference type="ChEBI" id="CHEBI:29991"/>
        <dbReference type="ChEBI" id="CHEBI:30616"/>
        <dbReference type="ChEBI" id="CHEBI:33019"/>
        <dbReference type="ChEBI" id="CHEBI:58048"/>
        <dbReference type="ChEBI" id="CHEBI:58359"/>
        <dbReference type="ChEBI" id="CHEBI:456215"/>
        <dbReference type="EC" id="6.3.5.4"/>
    </reaction>
</comment>
<dbReference type="InterPro" id="IPR006426">
    <property type="entry name" value="Asn_synth_AEB"/>
</dbReference>
<evidence type="ECO:0000256" key="9">
    <source>
        <dbReference type="PIRSR" id="PIRSR001589-2"/>
    </source>
</evidence>
<dbReference type="InterPro" id="IPR001962">
    <property type="entry name" value="Asn_synthase"/>
</dbReference>
<evidence type="ECO:0000256" key="3">
    <source>
        <dbReference type="ARBA" id="ARBA00012737"/>
    </source>
</evidence>
<evidence type="ECO:0000256" key="2">
    <source>
        <dbReference type="ARBA" id="ARBA00005752"/>
    </source>
</evidence>
<keyword evidence="5 9" id="KW-0067">ATP-binding</keyword>
<dbReference type="PANTHER" id="PTHR43284:SF1">
    <property type="entry name" value="ASPARAGINE SYNTHETASE"/>
    <property type="match status" value="1"/>
</dbReference>
<sequence length="630" mass="72057">MCGIAGYWIPGVEDAVTLLRRMCDAIAHRGPDDAGYYAQGEVGLGVRRLSIIDLSTGHQPIANEDRSIWVVFNGEVYNFRELRRDLEARGHRFTTASDTEALLHQYEEDGPACVHRFNGMFAIAIWDGRARRLFLARDRMGVKPLYYSWDGSRLLFASEIKALLASGCVERRLNERALWDYLTFRYVPQPQTIWKGIHKLPPGHTLTLSAGQGEPTLQRYWDIPYVDGPAAQSEAAYAREFEGLFLDSVRLRLIADVPVGILLSGGLDSSAVAAAVAEVHNAPLSSFSVAFKDSPQTDELPFARQVARWVGTEHHEVLIGEREFCDFLPRWVYHADEPLADLASVPLHYVSQLARQEVKVVLSGEGSDEVLGGYHFDRVARRWDWIRRFQGLPAWLRRGCGERIARLMGDRWVERVSRANLPPSEGQRLYPPTMTRLFSSAQKRRLWPDAPALPDSMDGARSELERVRSSDPLHHVLYLYCQSWLVEDLLMKADKVTMANSLELRVPFLDYRLVEWAARAPSWVKVGAVRGRYQTKRVLRMFSEKRLPPAILERSKQGFPVPVYDWLGHRLKGWAEDLLLAPDAQVRRWFDGAAVRRQVRLGTEGRGDAERHRLWDLLIFELWAREWRPE</sequence>
<dbReference type="PIRSF" id="PIRSF001589">
    <property type="entry name" value="Asn_synthetase_glu-h"/>
    <property type="match status" value="1"/>
</dbReference>
<dbReference type="InterPro" id="IPR051786">
    <property type="entry name" value="ASN_synthetase/amidase"/>
</dbReference>
<dbReference type="Pfam" id="PF13537">
    <property type="entry name" value="GATase_7"/>
    <property type="match status" value="1"/>
</dbReference>
<dbReference type="GO" id="GO:0006529">
    <property type="term" value="P:asparagine biosynthetic process"/>
    <property type="evidence" value="ECO:0007669"/>
    <property type="project" value="UniProtKB-KW"/>
</dbReference>
<name>A0A1F6CFZ5_HANXR</name>
<dbReference type="NCBIfam" id="TIGR01536">
    <property type="entry name" value="asn_synth_AEB"/>
    <property type="match status" value="1"/>
</dbReference>
<feature type="binding site" evidence="9">
    <location>
        <position position="289"/>
    </location>
    <ligand>
        <name>ATP</name>
        <dbReference type="ChEBI" id="CHEBI:30616"/>
    </ligand>
</feature>
<evidence type="ECO:0000256" key="8">
    <source>
        <dbReference type="PIRSR" id="PIRSR001589-1"/>
    </source>
</evidence>
<feature type="binding site" evidence="9">
    <location>
        <position position="98"/>
    </location>
    <ligand>
        <name>L-glutamine</name>
        <dbReference type="ChEBI" id="CHEBI:58359"/>
    </ligand>
</feature>
<keyword evidence="6 8" id="KW-0315">Glutamine amidotransferase</keyword>
<evidence type="ECO:0000256" key="7">
    <source>
        <dbReference type="ARBA" id="ARBA00048741"/>
    </source>
</evidence>